<reference evidence="4" key="1">
    <citation type="submission" date="2022-11" db="EMBL/GenBank/DDBJ databases">
        <authorList>
            <person name="Kikuchi T."/>
        </authorList>
    </citation>
    <scope>NUCLEOTIDE SEQUENCE</scope>
    <source>
        <strain evidence="4">PS1010</strain>
    </source>
</reference>
<comment type="caution">
    <text evidence="4">The sequence shown here is derived from an EMBL/GenBank/DDBJ whole genome shotgun (WGS) entry which is preliminary data.</text>
</comment>
<dbReference type="EMBL" id="CANHGI010000002">
    <property type="protein sequence ID" value="CAI5442094.1"/>
    <property type="molecule type" value="Genomic_DNA"/>
</dbReference>
<dbReference type="Proteomes" id="UP001152747">
    <property type="component" value="Unassembled WGS sequence"/>
</dbReference>
<feature type="compositionally biased region" description="Basic and acidic residues" evidence="3">
    <location>
        <begin position="53"/>
        <end position="63"/>
    </location>
</feature>
<evidence type="ECO:0000256" key="2">
    <source>
        <dbReference type="ARBA" id="ARBA00022794"/>
    </source>
</evidence>
<dbReference type="PANTHER" id="PTHR33724:SF1">
    <property type="entry name" value="INTRAFLAGELLAR TRANSPORT PROTEIN 43 HOMOLOG"/>
    <property type="match status" value="1"/>
</dbReference>
<feature type="region of interest" description="Disordered" evidence="3">
    <location>
        <begin position="1"/>
        <end position="96"/>
    </location>
</feature>
<protein>
    <recommendedName>
        <fullName evidence="6">Intraflagellar transport protein 43 homolog</fullName>
    </recommendedName>
</protein>
<feature type="compositionally biased region" description="Basic and acidic residues" evidence="3">
    <location>
        <begin position="1"/>
        <end position="36"/>
    </location>
</feature>
<proteinExistence type="inferred from homology"/>
<evidence type="ECO:0008006" key="6">
    <source>
        <dbReference type="Google" id="ProtNLM"/>
    </source>
</evidence>
<gene>
    <name evidence="4" type="ORF">CAMP_LOCUS4731</name>
</gene>
<dbReference type="GO" id="GO:0035721">
    <property type="term" value="P:intraciliary retrograde transport"/>
    <property type="evidence" value="ECO:0007669"/>
    <property type="project" value="TreeGrafter"/>
</dbReference>
<keyword evidence="5" id="KW-1185">Reference proteome</keyword>
<evidence type="ECO:0000313" key="4">
    <source>
        <dbReference type="EMBL" id="CAI5442094.1"/>
    </source>
</evidence>
<accession>A0A9P1IBF1</accession>
<evidence type="ECO:0000313" key="5">
    <source>
        <dbReference type="Proteomes" id="UP001152747"/>
    </source>
</evidence>
<evidence type="ECO:0000256" key="3">
    <source>
        <dbReference type="SAM" id="MobiDB-lite"/>
    </source>
</evidence>
<dbReference type="OrthoDB" id="206950at2759"/>
<comment type="similarity">
    <text evidence="1">Belongs to the IFT43 family.</text>
</comment>
<feature type="region of interest" description="Disordered" evidence="3">
    <location>
        <begin position="113"/>
        <end position="132"/>
    </location>
</feature>
<sequence>MNRRKAIQENDDSSKSDDDLNFRVQDKTAIDPDTKKSTSRLGNILKDGGPIRNLKENAAETLKRPLTGLFRRPGSKAGGRKKEKEADDDSSQPPVNFQAVSKISSTLEDVILDDESDNDRKNGGASSRTNIGVEGISKAPNISLNKMNPMLGTAGVNPKLAYLFKLEHIDISILGRHLLPKEEITEEDVPWTWDHLYASLSTELREEWAADNERQTMGGL</sequence>
<dbReference type="GO" id="GO:0030991">
    <property type="term" value="C:intraciliary transport particle A"/>
    <property type="evidence" value="ECO:0007669"/>
    <property type="project" value="InterPro"/>
</dbReference>
<keyword evidence="2" id="KW-0970">Cilium biogenesis/degradation</keyword>
<dbReference type="InterPro" id="IPR029302">
    <property type="entry name" value="IFT43"/>
</dbReference>
<dbReference type="PANTHER" id="PTHR33724">
    <property type="entry name" value="INTRAFLAGELLAR TRANSPORT PROTEIN 43 HOMOLOG"/>
    <property type="match status" value="1"/>
</dbReference>
<organism evidence="4 5">
    <name type="scientific">Caenorhabditis angaria</name>
    <dbReference type="NCBI Taxonomy" id="860376"/>
    <lineage>
        <taxon>Eukaryota</taxon>
        <taxon>Metazoa</taxon>
        <taxon>Ecdysozoa</taxon>
        <taxon>Nematoda</taxon>
        <taxon>Chromadorea</taxon>
        <taxon>Rhabditida</taxon>
        <taxon>Rhabditina</taxon>
        <taxon>Rhabditomorpha</taxon>
        <taxon>Rhabditoidea</taxon>
        <taxon>Rhabditidae</taxon>
        <taxon>Peloderinae</taxon>
        <taxon>Caenorhabditis</taxon>
    </lineage>
</organism>
<name>A0A9P1IBF1_9PELO</name>
<evidence type="ECO:0000256" key="1">
    <source>
        <dbReference type="ARBA" id="ARBA00007563"/>
    </source>
</evidence>
<dbReference type="GO" id="GO:0005929">
    <property type="term" value="C:cilium"/>
    <property type="evidence" value="ECO:0007669"/>
    <property type="project" value="TreeGrafter"/>
</dbReference>
<dbReference type="AlphaFoldDB" id="A0A9P1IBF1"/>
<dbReference type="Pfam" id="PF15305">
    <property type="entry name" value="IFT43"/>
    <property type="match status" value="1"/>
</dbReference>